<gene>
    <name evidence="7" type="ORF">MRZ06_08510</name>
</gene>
<evidence type="ECO:0000256" key="5">
    <source>
        <dbReference type="ARBA" id="ARBA00023136"/>
    </source>
</evidence>
<keyword evidence="3 6" id="KW-0812">Transmembrane</keyword>
<comment type="subcellular location">
    <subcellularLocation>
        <location evidence="1">Endomembrane system</location>
    </subcellularLocation>
</comment>
<evidence type="ECO:0000256" key="3">
    <source>
        <dbReference type="ARBA" id="ARBA00022692"/>
    </source>
</evidence>
<evidence type="ECO:0000256" key="6">
    <source>
        <dbReference type="SAM" id="Phobius"/>
    </source>
</evidence>
<dbReference type="Pfam" id="PF04286">
    <property type="entry name" value="DUF445"/>
    <property type="match status" value="1"/>
</dbReference>
<comment type="similarity">
    <text evidence="2">Belongs to the UPF0754 family.</text>
</comment>
<evidence type="ECO:0000256" key="2">
    <source>
        <dbReference type="ARBA" id="ARBA00008053"/>
    </source>
</evidence>
<dbReference type="EMBL" id="CP094348">
    <property type="protein sequence ID" value="UOB20059.1"/>
    <property type="molecule type" value="Genomic_DNA"/>
</dbReference>
<feature type="transmembrane region" description="Helical" evidence="6">
    <location>
        <begin position="6"/>
        <end position="26"/>
    </location>
</feature>
<dbReference type="PANTHER" id="PTHR35791">
    <property type="entry name" value="UPF0754 MEMBRANE PROTEIN YHEB"/>
    <property type="match status" value="1"/>
</dbReference>
<dbReference type="Proteomes" id="UP000830343">
    <property type="component" value="Chromosome"/>
</dbReference>
<feature type="transmembrane region" description="Helical" evidence="6">
    <location>
        <begin position="353"/>
        <end position="375"/>
    </location>
</feature>
<reference evidence="7" key="1">
    <citation type="submission" date="2022-03" db="EMBL/GenBank/DDBJ databases">
        <authorList>
            <person name="Vrbovska V."/>
            <person name="Kovarovic V."/>
            <person name="Botka T."/>
            <person name="Pantucek R."/>
        </authorList>
    </citation>
    <scope>NUCLEOTIDE SEQUENCE</scope>
    <source>
        <strain evidence="7">CCM 2609</strain>
    </source>
</reference>
<proteinExistence type="inferred from homology"/>
<evidence type="ECO:0000256" key="4">
    <source>
        <dbReference type="ARBA" id="ARBA00022989"/>
    </source>
</evidence>
<dbReference type="InterPro" id="IPR007383">
    <property type="entry name" value="DUF445"/>
</dbReference>
<protein>
    <submittedName>
        <fullName evidence="7">DUF445 family protein</fullName>
    </submittedName>
</protein>
<dbReference type="PANTHER" id="PTHR35791:SF1">
    <property type="entry name" value="UPF0754 MEMBRANE PROTEIN YHEB"/>
    <property type="match status" value="1"/>
</dbReference>
<evidence type="ECO:0000313" key="7">
    <source>
        <dbReference type="EMBL" id="UOB20059.1"/>
    </source>
</evidence>
<organism evidence="7 8">
    <name type="scientific">Macrococcus armenti</name>
    <dbReference type="NCBI Taxonomy" id="2875764"/>
    <lineage>
        <taxon>Bacteria</taxon>
        <taxon>Bacillati</taxon>
        <taxon>Bacillota</taxon>
        <taxon>Bacilli</taxon>
        <taxon>Bacillales</taxon>
        <taxon>Staphylococcaceae</taxon>
        <taxon>Macrococcus</taxon>
    </lineage>
</organism>
<keyword evidence="4 6" id="KW-1133">Transmembrane helix</keyword>
<accession>A0ABY3ZT20</accession>
<name>A0ABY3ZT20_9STAP</name>
<evidence type="ECO:0000313" key="8">
    <source>
        <dbReference type="Proteomes" id="UP000830343"/>
    </source>
</evidence>
<evidence type="ECO:0000256" key="1">
    <source>
        <dbReference type="ARBA" id="ARBA00004308"/>
    </source>
</evidence>
<keyword evidence="5 6" id="KW-0472">Membrane</keyword>
<reference evidence="7" key="2">
    <citation type="submission" date="2022-04" db="EMBL/GenBank/DDBJ databases">
        <title>Antimicrobial genetic elements in methicillin-resistant Macrococcus armenti.</title>
        <authorList>
            <person name="Keller J.E."/>
            <person name="Schwendener S."/>
            <person name="Pantucek R."/>
            <person name="Perreten V."/>
        </authorList>
    </citation>
    <scope>NUCLEOTIDE SEQUENCE</scope>
    <source>
        <strain evidence="7">CCM 2609</strain>
    </source>
</reference>
<sequence length="376" mass="43355">MYALGMILFMGLVGALIGGFTNFIAIKMLFRPFEPKFLFGRQLPFTPGLIPKRRNELSLKIGEMVTHHLLTPEVFKEKLMTQQTKVLLKAMLNKQVHALKEGNYSAYDFAQRFNVDLSKVAHEQIESKIDAVLADKFDTYKHKQIEKLLPDNVLQKLNDKKSQASSLIIDKLKSYVNSESGYNDIMIMIDRFFMEKGRFVSMIQMFMTKEMIAERMIQEFNKLSDEPQIKTIIQTEINKEYDRLIQKTPASFIRDKDIESFKAELVSNIMRTLNIDYYTKTPLYTLAPSLFDFIEDDGGDRFIHYVMTKTSDNIAVILEKIHIAEIIKDQIDNFELSFLEQLVIEISNKELKLITLLGFVLGGIIGVFQGVIAIFV</sequence>
<keyword evidence="8" id="KW-1185">Reference proteome</keyword>
<dbReference type="RefSeq" id="WP_243365392.1">
    <property type="nucleotide sequence ID" value="NZ_CP094348.1"/>
</dbReference>